<comment type="similarity">
    <text evidence="1">Belongs to the cation transport ATPase (P-type) (TC 3.A.3) family. Type IB subfamily.</text>
</comment>
<dbReference type="GO" id="GO:0015086">
    <property type="term" value="F:cadmium ion transmembrane transporter activity"/>
    <property type="evidence" value="ECO:0007669"/>
    <property type="project" value="TreeGrafter"/>
</dbReference>
<gene>
    <name evidence="3" type="primary">cadA_3</name>
    <name evidence="3" type="ORF">NCTC9695_01626</name>
</gene>
<proteinExistence type="inferred from homology"/>
<dbReference type="AlphaFoldDB" id="A0A447T8I6"/>
<protein>
    <submittedName>
        <fullName evidence="3">Cadmium, zinc and cobalt-transporting ATPase</fullName>
        <ecNumber evidence="3">3.6.3.3</ecNumber>
    </submittedName>
</protein>
<keyword evidence="2" id="KW-1133">Transmembrane helix</keyword>
<dbReference type="PANTHER" id="PTHR48085">
    <property type="entry name" value="CADMIUM/ZINC-TRANSPORTING ATPASE HMA2-RELATED"/>
    <property type="match status" value="1"/>
</dbReference>
<evidence type="ECO:0000313" key="3">
    <source>
        <dbReference type="EMBL" id="VEB41207.1"/>
    </source>
</evidence>
<dbReference type="GO" id="GO:0016020">
    <property type="term" value="C:membrane"/>
    <property type="evidence" value="ECO:0007669"/>
    <property type="project" value="TreeGrafter"/>
</dbReference>
<dbReference type="Proteomes" id="UP000275777">
    <property type="component" value="Chromosome"/>
</dbReference>
<dbReference type="EC" id="3.6.3.3" evidence="3"/>
<organism evidence="3 4">
    <name type="scientific">Chromobacterium violaceum</name>
    <dbReference type="NCBI Taxonomy" id="536"/>
    <lineage>
        <taxon>Bacteria</taxon>
        <taxon>Pseudomonadati</taxon>
        <taxon>Pseudomonadota</taxon>
        <taxon>Betaproteobacteria</taxon>
        <taxon>Neisseriales</taxon>
        <taxon>Chromobacteriaceae</taxon>
        <taxon>Chromobacterium</taxon>
    </lineage>
</organism>
<dbReference type="SUPFAM" id="SSF56784">
    <property type="entry name" value="HAD-like"/>
    <property type="match status" value="1"/>
</dbReference>
<evidence type="ECO:0000256" key="1">
    <source>
        <dbReference type="ARBA" id="ARBA00006024"/>
    </source>
</evidence>
<keyword evidence="3" id="KW-0378">Hydrolase</keyword>
<keyword evidence="2" id="KW-0812">Transmembrane</keyword>
<feature type="transmembrane region" description="Helical" evidence="2">
    <location>
        <begin position="21"/>
        <end position="44"/>
    </location>
</feature>
<name>A0A447T8I6_CHRVL</name>
<accession>A0A447T8I6</accession>
<sequence>MALMDDKLSRLADLIVHARRTASVLKVNIAIALGIKLVFFGLALAGVASLWMAVFADVGTSLIVIANGLRLARRV</sequence>
<reference evidence="3 4" key="1">
    <citation type="submission" date="2018-12" db="EMBL/GenBank/DDBJ databases">
        <authorList>
            <consortium name="Pathogen Informatics"/>
        </authorList>
    </citation>
    <scope>NUCLEOTIDE SEQUENCE [LARGE SCALE GENOMIC DNA]</scope>
    <source>
        <strain evidence="3 4">NCTC9695</strain>
    </source>
</reference>
<dbReference type="InterPro" id="IPR036412">
    <property type="entry name" value="HAD-like_sf"/>
</dbReference>
<evidence type="ECO:0000256" key="2">
    <source>
        <dbReference type="SAM" id="Phobius"/>
    </source>
</evidence>
<dbReference type="InterPro" id="IPR051014">
    <property type="entry name" value="Cation_Transport_ATPase_IB"/>
</dbReference>
<feature type="transmembrane region" description="Helical" evidence="2">
    <location>
        <begin position="50"/>
        <end position="69"/>
    </location>
</feature>
<dbReference type="EMBL" id="LR134182">
    <property type="protein sequence ID" value="VEB41207.1"/>
    <property type="molecule type" value="Genomic_DNA"/>
</dbReference>
<dbReference type="PANTHER" id="PTHR48085:SF5">
    <property type="entry name" value="CADMIUM_ZINC-TRANSPORTING ATPASE HMA4-RELATED"/>
    <property type="match status" value="1"/>
</dbReference>
<dbReference type="GO" id="GO:0016787">
    <property type="term" value="F:hydrolase activity"/>
    <property type="evidence" value="ECO:0007669"/>
    <property type="project" value="UniProtKB-KW"/>
</dbReference>
<evidence type="ECO:0000313" key="4">
    <source>
        <dbReference type="Proteomes" id="UP000275777"/>
    </source>
</evidence>
<keyword evidence="2" id="KW-0472">Membrane</keyword>